<feature type="transmembrane region" description="Helical" evidence="1">
    <location>
        <begin position="962"/>
        <end position="981"/>
    </location>
</feature>
<dbReference type="GeneID" id="7826120"/>
<accession>Q22TY5</accession>
<dbReference type="AlphaFoldDB" id="Q22TY5"/>
<evidence type="ECO:0000256" key="1">
    <source>
        <dbReference type="SAM" id="Phobius"/>
    </source>
</evidence>
<dbReference type="PANTHER" id="PTHR13018">
    <property type="entry name" value="PROBABLE MEMBRANE PROTEIN DUF221-RELATED"/>
    <property type="match status" value="1"/>
</dbReference>
<dbReference type="InParanoid" id="Q22TY5"/>
<reference evidence="3" key="1">
    <citation type="journal article" date="2006" name="PLoS Biol.">
        <title>Macronuclear genome sequence of the ciliate Tetrahymena thermophila, a model eukaryote.</title>
        <authorList>
            <person name="Eisen J.A."/>
            <person name="Coyne R.S."/>
            <person name="Wu M."/>
            <person name="Wu D."/>
            <person name="Thiagarajan M."/>
            <person name="Wortman J.R."/>
            <person name="Badger J.H."/>
            <person name="Ren Q."/>
            <person name="Amedeo P."/>
            <person name="Jones K.M."/>
            <person name="Tallon L.J."/>
            <person name="Delcher A.L."/>
            <person name="Salzberg S.L."/>
            <person name="Silva J.C."/>
            <person name="Haas B.J."/>
            <person name="Majoros W.H."/>
            <person name="Farzad M."/>
            <person name="Carlton J.M."/>
            <person name="Smith R.K. Jr."/>
            <person name="Garg J."/>
            <person name="Pearlman R.E."/>
            <person name="Karrer K.M."/>
            <person name="Sun L."/>
            <person name="Manning G."/>
            <person name="Elde N.C."/>
            <person name="Turkewitz A.P."/>
            <person name="Asai D.J."/>
            <person name="Wilkes D.E."/>
            <person name="Wang Y."/>
            <person name="Cai H."/>
            <person name="Collins K."/>
            <person name="Stewart B.A."/>
            <person name="Lee S.R."/>
            <person name="Wilamowska K."/>
            <person name="Weinberg Z."/>
            <person name="Ruzzo W.L."/>
            <person name="Wloga D."/>
            <person name="Gaertig J."/>
            <person name="Frankel J."/>
            <person name="Tsao C.-C."/>
            <person name="Gorovsky M.A."/>
            <person name="Keeling P.J."/>
            <person name="Waller R.F."/>
            <person name="Patron N.J."/>
            <person name="Cherry J.M."/>
            <person name="Stover N.A."/>
            <person name="Krieger C.J."/>
            <person name="del Toro C."/>
            <person name="Ryder H.F."/>
            <person name="Williamson S.C."/>
            <person name="Barbeau R.A."/>
            <person name="Hamilton E.P."/>
            <person name="Orias E."/>
        </authorList>
    </citation>
    <scope>NUCLEOTIDE SEQUENCE [LARGE SCALE GENOMIC DNA]</scope>
    <source>
        <strain evidence="3">SB210</strain>
    </source>
</reference>
<feature type="transmembrane region" description="Helical" evidence="1">
    <location>
        <begin position="150"/>
        <end position="169"/>
    </location>
</feature>
<feature type="transmembrane region" description="Helical" evidence="1">
    <location>
        <begin position="780"/>
        <end position="805"/>
    </location>
</feature>
<keyword evidence="1" id="KW-1133">Transmembrane helix</keyword>
<name>Q22TY5_TETTS</name>
<organism evidence="2 3">
    <name type="scientific">Tetrahymena thermophila (strain SB210)</name>
    <dbReference type="NCBI Taxonomy" id="312017"/>
    <lineage>
        <taxon>Eukaryota</taxon>
        <taxon>Sar</taxon>
        <taxon>Alveolata</taxon>
        <taxon>Ciliophora</taxon>
        <taxon>Intramacronucleata</taxon>
        <taxon>Oligohymenophorea</taxon>
        <taxon>Hymenostomatida</taxon>
        <taxon>Tetrahymenina</taxon>
        <taxon>Tetrahymenidae</taxon>
        <taxon>Tetrahymena</taxon>
    </lineage>
</organism>
<dbReference type="Proteomes" id="UP000009168">
    <property type="component" value="Unassembled WGS sequence"/>
</dbReference>
<dbReference type="GO" id="GO:0005886">
    <property type="term" value="C:plasma membrane"/>
    <property type="evidence" value="ECO:0007669"/>
    <property type="project" value="TreeGrafter"/>
</dbReference>
<dbReference type="HOGENOM" id="CLU_295193_0_0_1"/>
<dbReference type="STRING" id="312017.Q22TY5"/>
<dbReference type="EMBL" id="GG662830">
    <property type="protein sequence ID" value="EAR88902.2"/>
    <property type="molecule type" value="Genomic_DNA"/>
</dbReference>
<gene>
    <name evidence="2" type="ORF">TTHERM_00264980</name>
</gene>
<keyword evidence="1" id="KW-0472">Membrane</keyword>
<protein>
    <submittedName>
        <fullName evidence="2">Transmembrane protein, putative</fullName>
    </submittedName>
</protein>
<keyword evidence="3" id="KW-1185">Reference proteome</keyword>
<dbReference type="RefSeq" id="XP_001009147.2">
    <property type="nucleotide sequence ID" value="XM_001009147.2"/>
</dbReference>
<proteinExistence type="predicted"/>
<dbReference type="OrthoDB" id="297739at2759"/>
<feature type="transmembrane region" description="Helical" evidence="1">
    <location>
        <begin position="906"/>
        <end position="923"/>
    </location>
</feature>
<dbReference type="KEGG" id="tet:TTHERM_00264980"/>
<sequence>MASIPTEQRGEDSPFNGIKIEMADLNTKNDSNNKMMSSSKHFNRYQSKMKTSVMFSKIENENMYDIENYTKKQKPNKENYIVFKKKLDSLHMRKENPKTKQLDLEYECCSDVICGTDIPGHCCCSTSKKTAVDERGVGITLYFKSLKHLIWNYLFFVIISAPILFFCLYSSKQSSVEINSFQSFLQSSTVGNIGQDARQCFKDAFFFNTTSEYVMQCSTGNLAMSQTFSWGLFQKSKSQVDYEQQDCNLVDDTKLDKTQNKDIKDIPIVKKCQDQTSCTFQKSDILGLYKITDFTDKQFYIKAYCQGTYFAFPYYNFPKKYVAYIIAGIDAFIVLWYFLMVYFQGSAEEKAINNILKQKRTPSHFTIQITNLPAKIKSEADLMADLQEHIQQSVQKFAKNERKNLSVRIIDVKISESQQEIIQQRKKGIIYKENQKRIFEFLEKYDRNSEHISNRKKVTVQMLQELIESFQDQSLKKKATKELKAIENAYVEIGKALEKINKIENKSTIKYAWVTFETIEIKNTAIELYQTTTVERCCAFICGCCDCCVPKEKLFQKKVINVKDAPNPDSILWENNDSSALLLRKLISVIVTIAVVVGSYILIVWIRNRKQDIMQQYPSVDCSNPIFNNIQSDQGKNLVVLEDNQSSGTVKVGYIYCYCKTQINEIFSGSLDQPYKSICNSWLTSYTLSQFLPYAAVLCIVVINVIIQFLFQALSQFEKHKLLDDQLKSFIIKTFIAQFINTGLILLLTNINFDITTTGTLQFLFGGNYDDLSPEWFKNVGTVIILTLLINVVSAPMVSCFFVFLRALFKCCDRGCSLDDTKTKKSTLNEWVEFYTGPEFMISFRYSQILGICFIGMLYSGGIPILYFVSFLHLTVLYWLDKIFLFKICKIPPNFDQQMATMARTMLYLVPFLHTIFSIYIYGNTDIFFEIQYLNESFIDVSSSNQIVEQFIVRVLQRQQNIAHGIILAILLLMFLLRTFLYRPIKACLNLCLHKTGMEKYLDKTQQTQNSQSYYKFMSGVQLKDDYNLIEYYLMDQEEKEEDKQSKKFQEQSKEKQQSIAKYYPEQKDKHSDIVGIFSYDIRHNPLYRKLYAWDKRMVSPDVSMVNQNQ</sequence>
<dbReference type="PANTHER" id="PTHR13018:SF135">
    <property type="entry name" value="CSC1_OSCA1-LIKE 7TM REGION DOMAIN-CONTAINING PROTEIN"/>
    <property type="match status" value="1"/>
</dbReference>
<dbReference type="GO" id="GO:0005227">
    <property type="term" value="F:calcium-activated cation channel activity"/>
    <property type="evidence" value="ECO:0007669"/>
    <property type="project" value="InterPro"/>
</dbReference>
<evidence type="ECO:0000313" key="2">
    <source>
        <dbReference type="EMBL" id="EAR88902.2"/>
    </source>
</evidence>
<keyword evidence="1 2" id="KW-0812">Transmembrane</keyword>
<evidence type="ECO:0000313" key="3">
    <source>
        <dbReference type="Proteomes" id="UP000009168"/>
    </source>
</evidence>
<feature type="transmembrane region" description="Helical" evidence="1">
    <location>
        <begin position="586"/>
        <end position="606"/>
    </location>
</feature>
<feature type="transmembrane region" description="Helical" evidence="1">
    <location>
        <begin position="691"/>
        <end position="714"/>
    </location>
</feature>
<dbReference type="eggNOG" id="ENOG502QW1B">
    <property type="taxonomic scope" value="Eukaryota"/>
</dbReference>
<dbReference type="InterPro" id="IPR045122">
    <property type="entry name" value="Csc1-like"/>
</dbReference>
<feature type="transmembrane region" description="Helical" evidence="1">
    <location>
        <begin position="321"/>
        <end position="343"/>
    </location>
</feature>